<proteinExistence type="predicted"/>
<evidence type="ECO:0008006" key="4">
    <source>
        <dbReference type="Google" id="ProtNLM"/>
    </source>
</evidence>
<protein>
    <recommendedName>
        <fullName evidence="4">DUF4836 family protein</fullName>
    </recommendedName>
</protein>
<dbReference type="Proteomes" id="UP000027661">
    <property type="component" value="Unassembled WGS sequence"/>
</dbReference>
<dbReference type="PATRIC" id="fig|1339352.3.peg.581"/>
<dbReference type="EMBL" id="JNHM01000010">
    <property type="protein sequence ID" value="KDS56107.1"/>
    <property type="molecule type" value="Genomic_DNA"/>
</dbReference>
<dbReference type="Pfam" id="PF16120">
    <property type="entry name" value="DUF4836"/>
    <property type="match status" value="1"/>
</dbReference>
<reference evidence="2 3" key="1">
    <citation type="submission" date="2014-04" db="EMBL/GenBank/DDBJ databases">
        <authorList>
            <person name="Sears C."/>
            <person name="Carroll K."/>
            <person name="Sack B.R."/>
            <person name="Qadri F."/>
            <person name="Myers L.L."/>
            <person name="Chung G.-T."/>
            <person name="Escheverria P."/>
            <person name="Fraser C.M."/>
            <person name="Sadzewicz L."/>
            <person name="Shefchek K.A."/>
            <person name="Tallon L."/>
            <person name="Das S.P."/>
            <person name="Daugherty S."/>
            <person name="Mongodin E.F."/>
        </authorList>
    </citation>
    <scope>NUCLEOTIDE SEQUENCE [LARGE SCALE GENOMIC DNA]</scope>
    <source>
        <strain evidence="2 3">3975 RP4</strain>
    </source>
</reference>
<feature type="signal peptide" evidence="1">
    <location>
        <begin position="1"/>
        <end position="27"/>
    </location>
</feature>
<keyword evidence="1" id="KW-0732">Signal</keyword>
<gene>
    <name evidence="2" type="ORF">M099_0605</name>
</gene>
<evidence type="ECO:0000313" key="2">
    <source>
        <dbReference type="EMBL" id="KDS56107.1"/>
    </source>
</evidence>
<sequence>MRKGIWGFALVAIVLLMASCSSESEYANAIPKDAAMVMSFDFKTMAEKSGINGKGGEKVVAKLTDALKSGLEGEAYKTAEKIIQNPSESGLSFTDKVYMFITPHSNAFALLAKVDDEGKVEALLEALKNEQICTELKSESGCTWTQMGTALCAFNKGTFLLMGSNKGDALSLKGSLLSLMRQDAENSYVKTTDFGKLASAKGEVVTVMNMSFIPNDITMQMRMGMPADLKLEDIKYLVSATFEKGKIVVDVETLIENKDLIAMYEKQSAASSCIKGACLEYFPANTLVWAGGNINGKGIYDLLCENPTIRQALDNSMLPIDIEGIFSSIHGDVAVGYNSLSNNDLLIYADVTNKDFLQSFEDLKPLLAMTGGQMQLNSTGKDQYEFRMYRQSIWFGVKDNLLYISNNERLADEAGRRYGVSLQNTPWAGQVTKNRFFMAFNAAQLVKDVQENPRLTRMLGSDAAMFNAILGPCDYMDVMAPDWKSAQMNIVMKDKEVNVLQLIVRGLENL</sequence>
<dbReference type="PROSITE" id="PS51257">
    <property type="entry name" value="PROKAR_LIPOPROTEIN"/>
    <property type="match status" value="1"/>
</dbReference>
<organism evidence="2 3">
    <name type="scientific">Phocaeicola vulgatus str. 3975 RP4</name>
    <dbReference type="NCBI Taxonomy" id="1339352"/>
    <lineage>
        <taxon>Bacteria</taxon>
        <taxon>Pseudomonadati</taxon>
        <taxon>Bacteroidota</taxon>
        <taxon>Bacteroidia</taxon>
        <taxon>Bacteroidales</taxon>
        <taxon>Bacteroidaceae</taxon>
        <taxon>Phocaeicola</taxon>
    </lineage>
</organism>
<dbReference type="RefSeq" id="WP_016270504.1">
    <property type="nucleotide sequence ID" value="NZ_JNHM01000010.1"/>
</dbReference>
<dbReference type="InterPro" id="IPR032276">
    <property type="entry name" value="DUF4836"/>
</dbReference>
<feature type="chain" id="PRO_5001666937" description="DUF4836 family protein" evidence="1">
    <location>
        <begin position="28"/>
        <end position="510"/>
    </location>
</feature>
<name>A0A069SVJ4_PHOVU</name>
<comment type="caution">
    <text evidence="2">The sequence shown here is derived from an EMBL/GenBank/DDBJ whole genome shotgun (WGS) entry which is preliminary data.</text>
</comment>
<evidence type="ECO:0000256" key="1">
    <source>
        <dbReference type="SAM" id="SignalP"/>
    </source>
</evidence>
<accession>A0A069SVJ4</accession>
<dbReference type="AlphaFoldDB" id="A0A069SVJ4"/>
<evidence type="ECO:0000313" key="3">
    <source>
        <dbReference type="Proteomes" id="UP000027661"/>
    </source>
</evidence>